<dbReference type="Proteomes" id="UP001063698">
    <property type="component" value="Chromosome"/>
</dbReference>
<dbReference type="InterPro" id="IPR037024">
    <property type="entry name" value="NiFe_Hase_small_N_sf"/>
</dbReference>
<feature type="domain" description="NADH:ubiquinone oxidoreductase-like 20kDa subunit" evidence="3">
    <location>
        <begin position="15"/>
        <end position="159"/>
    </location>
</feature>
<feature type="transmembrane region" description="Helical" evidence="2">
    <location>
        <begin position="81"/>
        <end position="101"/>
    </location>
</feature>
<dbReference type="GO" id="GO:0016491">
    <property type="term" value="F:oxidoreductase activity"/>
    <property type="evidence" value="ECO:0007669"/>
    <property type="project" value="UniProtKB-KW"/>
</dbReference>
<protein>
    <recommendedName>
        <fullName evidence="3">NADH:ubiquinone oxidoreductase-like 20kDa subunit domain-containing protein</fullName>
    </recommendedName>
</protein>
<organism evidence="4 5">
    <name type="scientific">Ignicoccus pacificus DSM 13166</name>
    <dbReference type="NCBI Taxonomy" id="940294"/>
    <lineage>
        <taxon>Archaea</taxon>
        <taxon>Thermoproteota</taxon>
        <taxon>Thermoprotei</taxon>
        <taxon>Desulfurococcales</taxon>
        <taxon>Desulfurococcaceae</taxon>
        <taxon>Ignicoccus</taxon>
    </lineage>
</organism>
<dbReference type="EMBL" id="CP006868">
    <property type="protein sequence ID" value="UXD22176.1"/>
    <property type="molecule type" value="Genomic_DNA"/>
</dbReference>
<dbReference type="GO" id="GO:0051536">
    <property type="term" value="F:iron-sulfur cluster binding"/>
    <property type="evidence" value="ECO:0007669"/>
    <property type="project" value="InterPro"/>
</dbReference>
<keyword evidence="2" id="KW-0472">Membrane</keyword>
<dbReference type="InterPro" id="IPR051349">
    <property type="entry name" value="Hydrogenase_assoc-protein"/>
</dbReference>
<dbReference type="AlphaFoldDB" id="A0A977KAT2"/>
<sequence length="323" mass="36617">MSEKKTLAVLPLGGCGGCEYVIYQAIAERPEILDMYEIVYWPMVVENTELPEKVDVAIYEGVVNNYGHLKKALEMRKRAKIVISLGMCASFSGVPGLSAYFNIREILKDLYNMSEKEMGKDYDFLKPLPAPRSVPEVVPVDYIISHCPPIPEHVYVTLKDIYEGREPKIATKTVCAECPLKMKPMDVKKWSTKTTKEIDHETCYLSQGLLCLGPVTASGCGARCPRAGIPCYGCAGPTRDILMYDREDIPTKLAKEIAAMKGMDPERDYKKVLNELLKVYEPRRFYMFTLQSIFMKSKPFSLAMQTVLKGRGFRMEMKKRAHH</sequence>
<dbReference type="SUPFAM" id="SSF56770">
    <property type="entry name" value="HydA/Nqo6-like"/>
    <property type="match status" value="1"/>
</dbReference>
<dbReference type="PANTHER" id="PTHR42845:SF1">
    <property type="entry name" value="HYDROGENASE SMALL SUBUNIT"/>
    <property type="match status" value="1"/>
</dbReference>
<evidence type="ECO:0000313" key="4">
    <source>
        <dbReference type="EMBL" id="UXD22176.1"/>
    </source>
</evidence>
<evidence type="ECO:0000259" key="3">
    <source>
        <dbReference type="Pfam" id="PF01058"/>
    </source>
</evidence>
<dbReference type="Pfam" id="PF01058">
    <property type="entry name" value="Oxidored_q6"/>
    <property type="match status" value="1"/>
</dbReference>
<evidence type="ECO:0000313" key="5">
    <source>
        <dbReference type="Proteomes" id="UP001063698"/>
    </source>
</evidence>
<proteinExistence type="predicted"/>
<keyword evidence="2" id="KW-0812">Transmembrane</keyword>
<evidence type="ECO:0000256" key="1">
    <source>
        <dbReference type="ARBA" id="ARBA00023002"/>
    </source>
</evidence>
<gene>
    <name evidence="4" type="ORF">IPA_02345</name>
</gene>
<dbReference type="Gene3D" id="3.40.50.700">
    <property type="entry name" value="NADH:ubiquinone oxidoreductase-like, 20kDa subunit"/>
    <property type="match status" value="1"/>
</dbReference>
<dbReference type="InterPro" id="IPR006137">
    <property type="entry name" value="NADH_UbQ_OxRdtase-like_20kDa"/>
</dbReference>
<dbReference type="KEGG" id="ipc:IPA_02345"/>
<accession>A0A977KAT2</accession>
<keyword evidence="1" id="KW-0560">Oxidoreductase</keyword>
<name>A0A977KAT2_9CREN</name>
<dbReference type="PANTHER" id="PTHR42845">
    <property type="entry name" value="COENZYME F420-REDUCING HYDROGENASE, GAMMA SUBUNIT"/>
    <property type="match status" value="1"/>
</dbReference>
<reference evidence="4" key="1">
    <citation type="submission" date="2013-11" db="EMBL/GenBank/DDBJ databases">
        <title>Comparative genomics of Ignicoccus.</title>
        <authorList>
            <person name="Podar M."/>
        </authorList>
    </citation>
    <scope>NUCLEOTIDE SEQUENCE</scope>
    <source>
        <strain evidence="4">DSM 13166</strain>
    </source>
</reference>
<evidence type="ECO:0000256" key="2">
    <source>
        <dbReference type="SAM" id="Phobius"/>
    </source>
</evidence>
<keyword evidence="5" id="KW-1185">Reference proteome</keyword>
<keyword evidence="2" id="KW-1133">Transmembrane helix</keyword>